<organism evidence="5 6">
    <name type="scientific">Pseudopithomyces chartarum</name>
    <dbReference type="NCBI Taxonomy" id="1892770"/>
    <lineage>
        <taxon>Eukaryota</taxon>
        <taxon>Fungi</taxon>
        <taxon>Dikarya</taxon>
        <taxon>Ascomycota</taxon>
        <taxon>Pezizomycotina</taxon>
        <taxon>Dothideomycetes</taxon>
        <taxon>Pleosporomycetidae</taxon>
        <taxon>Pleosporales</taxon>
        <taxon>Massarineae</taxon>
        <taxon>Didymosphaeriaceae</taxon>
        <taxon>Pseudopithomyces</taxon>
    </lineage>
</organism>
<dbReference type="SUPFAM" id="SSF48452">
    <property type="entry name" value="TPR-like"/>
    <property type="match status" value="1"/>
</dbReference>
<dbReference type="InterPro" id="IPR031350">
    <property type="entry name" value="Goodbye_dom"/>
</dbReference>
<dbReference type="EMBL" id="WVTA01000001">
    <property type="protein sequence ID" value="KAK3217348.1"/>
    <property type="molecule type" value="Genomic_DNA"/>
</dbReference>
<evidence type="ECO:0000256" key="2">
    <source>
        <dbReference type="SAM" id="MobiDB-lite"/>
    </source>
</evidence>
<dbReference type="SMART" id="SM00028">
    <property type="entry name" value="TPR"/>
    <property type="match status" value="1"/>
</dbReference>
<protein>
    <recommendedName>
        <fullName evidence="7">Fungal STAND N-terminal Goodbye domain-containing protein</fullName>
    </recommendedName>
</protein>
<comment type="caution">
    <text evidence="5">The sequence shown here is derived from an EMBL/GenBank/DDBJ whole genome shotgun (WGS) entry which is preliminary data.</text>
</comment>
<name>A0AAN6M7Q0_9PLEO</name>
<dbReference type="Pfam" id="PF17109">
    <property type="entry name" value="Goodbye"/>
    <property type="match status" value="1"/>
</dbReference>
<dbReference type="PANTHER" id="PTHR10039:SF17">
    <property type="entry name" value="FUNGAL STAND N-TERMINAL GOODBYE DOMAIN-CONTAINING PROTEIN-RELATED"/>
    <property type="match status" value="1"/>
</dbReference>
<evidence type="ECO:0000313" key="5">
    <source>
        <dbReference type="EMBL" id="KAK3217348.1"/>
    </source>
</evidence>
<dbReference type="Gene3D" id="1.25.40.10">
    <property type="entry name" value="Tetratricopeptide repeat domain"/>
    <property type="match status" value="1"/>
</dbReference>
<keyword evidence="6" id="KW-1185">Reference proteome</keyword>
<dbReference type="InterPro" id="IPR011990">
    <property type="entry name" value="TPR-like_helical_dom_sf"/>
</dbReference>
<gene>
    <name evidence="5" type="ORF">GRF29_1g2776894</name>
</gene>
<accession>A0AAN6M7Q0</accession>
<evidence type="ECO:0008006" key="7">
    <source>
        <dbReference type="Google" id="ProtNLM"/>
    </source>
</evidence>
<feature type="region of interest" description="Disordered" evidence="2">
    <location>
        <begin position="595"/>
        <end position="666"/>
    </location>
</feature>
<dbReference type="PANTHER" id="PTHR10039">
    <property type="entry name" value="AMELOGENIN"/>
    <property type="match status" value="1"/>
</dbReference>
<feature type="domain" description="Nephrocystin 3-like N-terminal" evidence="4">
    <location>
        <begin position="252"/>
        <end position="400"/>
    </location>
</feature>
<dbReference type="Pfam" id="PF24883">
    <property type="entry name" value="NPHP3_N"/>
    <property type="match status" value="1"/>
</dbReference>
<sequence length="1402" mass="158422">MSENDSELTQLWEEAVDEYLAKSKRSITQRWRVPIATRADLDNLIAQHETDFAQFRSSRKKFWGILRATMEQLQNLGNIAQAGLSLTPFAPAAVILEAGIFLINSGSAVSDCYDALETLFKRIRDITSRVEEYIKGTIDQKLRRVIINLLDSLLNVFCESEAAIRRGRGREMMHRALNKENKIQSALDQLNEWVQTELGLITAKTYATAQIINEKADLERDYNLLRRTLCAHVAADNEAFGKNIESSRLSRSGDWLLEEPLYEAWFRSEFPVLWILGRPGTGKTYLASRVLSHLKDSSELTSFFYIREGMNAQHTPDVILKTIAYQLTGLSKSYREHAVSVCRDESNLFRPESVWDHLFVNQFNEGDKGPLYIIIDGVDEATLENQELLVKLAKRLSDQRSTSESSPAIQLMLLGRPDLDYNVSNVWRGEKRRPKIIQIQPSLSQTDVERFIKKGVTESIPLLQKMRPGPAKRLRREITKTLGETSDGMFMLAKLMLAEVKDMNKPELIREALDKPPSGLDDMFKRVIMRLDVMGGFDKADLNEIIIWVACAKRDLLLGELDLVLKLRDLSQDGIIGLEDELRTRFGSFFSVMNSEAGRDDEDDDDMGSVASADTTASRFTPSESSEGGSELGGETDDKNDDDEDSEDSDGDEEDDDDDDEDEDDVPYNYHFATVKFGHASVGQHFRAAPLHRGIGMVLDHAQGHVTLTCLLCLTGRIPKKMGRNWREPGLLQYSVDHFLDHFGELNLQALQSQYPTLFSQLQEEVKYLFKDSGSLLWWFHASSDDHRFLCQLFDYNACTRLQQCISGQVVNRDESHRVSGDKTFAQELLEPFAHYVVQSWLRGDMYNEMLAVMFIQGYQSTSDETTHKKWNLPPNRPFEHLAERISPEEIRAMALLGGLEKGYEWHTNLGSTFTKIKTRQHMLAAVEEFNFAVQMGADENQQWKALNNKAHALVSLGEFKAAITAATQAIEVIPEDHAHRELPLLKLIQDANLRLGNRDAALQVSLKASKFAPRDPVVGFNQIFTAHRTGNYSETLKIVKSAIDSEEGANFLGRIITSHTPQRYTTEYMSIAAQAMGELDTARDAFEAVKKEAIRSDDMDLKCAADAALAQLYFGFYRDDTKAISLWETMVEDYPSTKPAFDASFALMPLYFTKAKEATASEAQNWVSKMENLVALIAPMYSDDDMFPSQHEASALLGRWYADRGQNDLARAKILPMMQMAVEELTDRDDENDYEGYSKLARALLCYGDRKNAAITWAITKPLRKSRELREHEASQGKNDGGEAEGASEEVDGDVDDDEDHIFEFIGRCDGGCDRSEALFRSFSVCEICIDVTFCDECHQKLMEGKNTFRICDAKHPVFEIYPPRGLVSKDAEGFNIHLEEGGTITADEWLGGISREWLGA</sequence>
<feature type="compositionally biased region" description="Acidic residues" evidence="2">
    <location>
        <begin position="634"/>
        <end position="666"/>
    </location>
</feature>
<feature type="compositionally biased region" description="Polar residues" evidence="2">
    <location>
        <begin position="612"/>
        <end position="622"/>
    </location>
</feature>
<dbReference type="InterPro" id="IPR027417">
    <property type="entry name" value="P-loop_NTPase"/>
</dbReference>
<evidence type="ECO:0000256" key="1">
    <source>
        <dbReference type="ARBA" id="ARBA00022737"/>
    </source>
</evidence>
<dbReference type="Proteomes" id="UP001280581">
    <property type="component" value="Unassembled WGS sequence"/>
</dbReference>
<dbReference type="Gene3D" id="3.40.50.300">
    <property type="entry name" value="P-loop containing nucleotide triphosphate hydrolases"/>
    <property type="match status" value="1"/>
</dbReference>
<dbReference type="InterPro" id="IPR019734">
    <property type="entry name" value="TPR_rpt"/>
</dbReference>
<evidence type="ECO:0000259" key="4">
    <source>
        <dbReference type="Pfam" id="PF24883"/>
    </source>
</evidence>
<reference evidence="5 6" key="1">
    <citation type="submission" date="2021-02" db="EMBL/GenBank/DDBJ databases">
        <title>Genome assembly of Pseudopithomyces chartarum.</title>
        <authorList>
            <person name="Jauregui R."/>
            <person name="Singh J."/>
            <person name="Voisey C."/>
        </authorList>
    </citation>
    <scope>NUCLEOTIDE SEQUENCE [LARGE SCALE GENOMIC DNA]</scope>
    <source>
        <strain evidence="5 6">AGR01</strain>
    </source>
</reference>
<feature type="region of interest" description="Disordered" evidence="2">
    <location>
        <begin position="1269"/>
        <end position="1296"/>
    </location>
</feature>
<keyword evidence="1" id="KW-0677">Repeat</keyword>
<dbReference type="SUPFAM" id="SSF52540">
    <property type="entry name" value="P-loop containing nucleoside triphosphate hydrolases"/>
    <property type="match status" value="1"/>
</dbReference>
<feature type="domain" description="Fungal STAND N-terminal Goodbye" evidence="3">
    <location>
        <begin position="12"/>
        <end position="133"/>
    </location>
</feature>
<evidence type="ECO:0000259" key="3">
    <source>
        <dbReference type="Pfam" id="PF17109"/>
    </source>
</evidence>
<proteinExistence type="predicted"/>
<feature type="compositionally biased region" description="Acidic residues" evidence="2">
    <location>
        <begin position="1283"/>
        <end position="1296"/>
    </location>
</feature>
<evidence type="ECO:0000313" key="6">
    <source>
        <dbReference type="Proteomes" id="UP001280581"/>
    </source>
</evidence>
<dbReference type="InterPro" id="IPR056884">
    <property type="entry name" value="NPHP3-like_N"/>
</dbReference>